<dbReference type="Gene3D" id="2.30.36.70">
    <property type="entry name" value="Actin, Chain A, domain 2"/>
    <property type="match status" value="1"/>
</dbReference>
<evidence type="ECO:0000256" key="7">
    <source>
        <dbReference type="ARBA" id="ARBA00023054"/>
    </source>
</evidence>
<evidence type="ECO:0000313" key="15">
    <source>
        <dbReference type="Proteomes" id="UP000515135"/>
    </source>
</evidence>
<dbReference type="GO" id="GO:0006310">
    <property type="term" value="P:DNA recombination"/>
    <property type="evidence" value="ECO:0007669"/>
    <property type="project" value="UniProtKB-KW"/>
</dbReference>
<dbReference type="AlphaFoldDB" id="A0A6P5AJV6"/>
<evidence type="ECO:0000256" key="10">
    <source>
        <dbReference type="ARBA" id="ARBA00023204"/>
    </source>
</evidence>
<sequence>MAAATKQAELDQSKAVNIFTFKDVKTQPDPYYTYPESLRAGKIPLIIDNGSYQCKAGWASDKEPRLIFKNVMAKGRGKKETDVQIGNDISNIEVVRWLLKTQFDGQVVTHYDMQEQMFDYLFSHLGISTEGRVDHPIVMTEAVCNPNYCRQNMSELLFECYHVPKVGYGVDALFSLHHNRPKAALDHAMLVCSGFHTTHILPLVAGRLDAANCKRINLGGWQATGYMHRLFQLKYPAHFAAITLTRSEELLYDHGYIAVDYMEELHRWSDLSYYHRNVHKIQLPFTPLPTSSVSAEDKEKRKQQAGRRLQEINAKRREQKLAAEQEKLQQLLSIQELMEDEDDDSFLKALEECGFSSANELQVAINKLSLSIQRTKEKMLQPEEGQTSRATPELDKQQRAEREAIVGNLRRQRQEIVETRQQRRQRRQEVAKRKSHAAQERMKILTQLAQSERRRGKEDTFGMNEEDWNVYKAISKEGDSDSEQEQERLNQIDQLLREHDPDFEKDFGNGQDMDVTFDIAEYYQLHLGVERCRVPELLFQPSLLGMDQAGVTETMDYVLNKYPADIQDKLVQNVFLTGGNTLYPNLQSRMEQELQAIRPFQSTFQVFTAKNPVLDPWYGAKSMATDPARSAQMFVTRAEYLEKGAEYLKEHQASNIYIATPK</sequence>
<keyword evidence="11" id="KW-0539">Nucleus</keyword>
<dbReference type="Proteomes" id="UP000515135">
    <property type="component" value="Unplaced"/>
</dbReference>
<reference evidence="16" key="1">
    <citation type="submission" date="2025-08" db="UniProtKB">
        <authorList>
            <consortium name="RefSeq"/>
        </authorList>
    </citation>
    <scope>IDENTIFICATION</scope>
    <source>
        <tissue evidence="16">Gonad</tissue>
    </source>
</reference>
<evidence type="ECO:0000256" key="8">
    <source>
        <dbReference type="ARBA" id="ARBA00023163"/>
    </source>
</evidence>
<feature type="coiled-coil region" evidence="13">
    <location>
        <begin position="295"/>
        <end position="378"/>
    </location>
</feature>
<dbReference type="GO" id="GO:0005634">
    <property type="term" value="C:nucleus"/>
    <property type="evidence" value="ECO:0007669"/>
    <property type="project" value="UniProtKB-SubCell"/>
</dbReference>
<keyword evidence="15" id="KW-1185">Reference proteome</keyword>
<comment type="subcellular location">
    <subcellularLocation>
        <location evidence="2">Nucleus</location>
    </subcellularLocation>
</comment>
<keyword evidence="10" id="KW-0234">DNA repair</keyword>
<evidence type="ECO:0000256" key="1">
    <source>
        <dbReference type="ARBA" id="ARBA00003373"/>
    </source>
</evidence>
<dbReference type="OrthoDB" id="7340501at2759"/>
<feature type="region of interest" description="Disordered" evidence="14">
    <location>
        <begin position="417"/>
        <end position="439"/>
    </location>
</feature>
<dbReference type="SUPFAM" id="SSF53067">
    <property type="entry name" value="Actin-like ATPase domain"/>
    <property type="match status" value="2"/>
</dbReference>
<gene>
    <name evidence="16" type="primary">LOC109484513</name>
</gene>
<evidence type="ECO:0000256" key="9">
    <source>
        <dbReference type="ARBA" id="ARBA00023172"/>
    </source>
</evidence>
<dbReference type="FunFam" id="3.30.420.40:FF:000237">
    <property type="entry name" value="Actin-related protein 5"/>
    <property type="match status" value="1"/>
</dbReference>
<feature type="region of interest" description="Disordered" evidence="14">
    <location>
        <begin position="378"/>
        <end position="398"/>
    </location>
</feature>
<keyword evidence="5" id="KW-0227">DNA damage</keyword>
<dbReference type="FunFam" id="3.90.640.10:FF:000132">
    <property type="entry name" value="Uncharacterized protein"/>
    <property type="match status" value="1"/>
</dbReference>
<dbReference type="GO" id="GO:0019219">
    <property type="term" value="P:regulation of nucleobase-containing compound metabolic process"/>
    <property type="evidence" value="ECO:0007669"/>
    <property type="project" value="UniProtKB-ARBA"/>
</dbReference>
<evidence type="ECO:0000256" key="2">
    <source>
        <dbReference type="ARBA" id="ARBA00004123"/>
    </source>
</evidence>
<evidence type="ECO:0000256" key="5">
    <source>
        <dbReference type="ARBA" id="ARBA00022763"/>
    </source>
</evidence>
<proteinExistence type="inferred from homology"/>
<comment type="function">
    <text evidence="1">Proposed core component of the chromatin remodeling INO80 complex which is involved in transcriptional regulation, DNA replication and probably DNA repair.</text>
</comment>
<evidence type="ECO:0000256" key="6">
    <source>
        <dbReference type="ARBA" id="ARBA00023015"/>
    </source>
</evidence>
<keyword evidence="7 13" id="KW-0175">Coiled coil</keyword>
<dbReference type="CDD" id="cd10211">
    <property type="entry name" value="ASKHA_NBD_Arp5"/>
    <property type="match status" value="1"/>
</dbReference>
<dbReference type="Pfam" id="PF00022">
    <property type="entry name" value="Actin"/>
    <property type="match status" value="2"/>
</dbReference>
<dbReference type="InterPro" id="IPR043129">
    <property type="entry name" value="ATPase_NBD"/>
</dbReference>
<dbReference type="KEGG" id="bbel:109484513"/>
<dbReference type="RefSeq" id="XP_019643377.1">
    <property type="nucleotide sequence ID" value="XM_019787818.1"/>
</dbReference>
<comment type="similarity">
    <text evidence="3">Belongs to the actin family. ARP5 subfamily.</text>
</comment>
<dbReference type="FunFam" id="3.90.640.10:FF:000016">
    <property type="entry name" value="ARP5 actin-related protein 5 homolog"/>
    <property type="match status" value="1"/>
</dbReference>
<comment type="subunit">
    <text evidence="12">Component of the chromatin remodeling Ino80 complex.</text>
</comment>
<dbReference type="InterPro" id="IPR004000">
    <property type="entry name" value="Actin"/>
</dbReference>
<evidence type="ECO:0000313" key="16">
    <source>
        <dbReference type="RefSeq" id="XP_019643377.1"/>
    </source>
</evidence>
<evidence type="ECO:0000256" key="13">
    <source>
        <dbReference type="SAM" id="Coils"/>
    </source>
</evidence>
<keyword evidence="6" id="KW-0805">Transcription regulation</keyword>
<dbReference type="Gene3D" id="3.30.420.40">
    <property type="match status" value="4"/>
</dbReference>
<organism evidence="15 16">
    <name type="scientific">Branchiostoma belcheri</name>
    <name type="common">Amphioxus</name>
    <dbReference type="NCBI Taxonomy" id="7741"/>
    <lineage>
        <taxon>Eukaryota</taxon>
        <taxon>Metazoa</taxon>
        <taxon>Chordata</taxon>
        <taxon>Cephalochordata</taxon>
        <taxon>Leptocardii</taxon>
        <taxon>Amphioxiformes</taxon>
        <taxon>Branchiostomatidae</taxon>
        <taxon>Branchiostoma</taxon>
    </lineage>
</organism>
<evidence type="ECO:0000256" key="14">
    <source>
        <dbReference type="SAM" id="MobiDB-lite"/>
    </source>
</evidence>
<protein>
    <recommendedName>
        <fullName evidence="4">Actin-related protein 5</fullName>
    </recommendedName>
</protein>
<dbReference type="FunFam" id="3.30.420.40:FF:000048">
    <property type="entry name" value="ARP5 actin-related protein 5 homolog"/>
    <property type="match status" value="1"/>
</dbReference>
<evidence type="ECO:0000256" key="3">
    <source>
        <dbReference type="ARBA" id="ARBA00006021"/>
    </source>
</evidence>
<name>A0A6P5AJV6_BRABE</name>
<evidence type="ECO:0000256" key="11">
    <source>
        <dbReference type="ARBA" id="ARBA00023242"/>
    </source>
</evidence>
<dbReference type="PANTHER" id="PTHR11937">
    <property type="entry name" value="ACTIN"/>
    <property type="match status" value="1"/>
</dbReference>
<dbReference type="Gene3D" id="3.90.640.10">
    <property type="entry name" value="Actin, Chain A, domain 4"/>
    <property type="match status" value="2"/>
</dbReference>
<evidence type="ECO:0000256" key="12">
    <source>
        <dbReference type="ARBA" id="ARBA00061816"/>
    </source>
</evidence>
<evidence type="ECO:0000256" key="4">
    <source>
        <dbReference type="ARBA" id="ARBA00021612"/>
    </source>
</evidence>
<dbReference type="GO" id="GO:0060255">
    <property type="term" value="P:regulation of macromolecule metabolic process"/>
    <property type="evidence" value="ECO:0007669"/>
    <property type="project" value="UniProtKB-ARBA"/>
</dbReference>
<accession>A0A6P5AJV6</accession>
<dbReference type="GO" id="GO:0006281">
    <property type="term" value="P:DNA repair"/>
    <property type="evidence" value="ECO:0007669"/>
    <property type="project" value="UniProtKB-KW"/>
</dbReference>
<keyword evidence="9" id="KW-0233">DNA recombination</keyword>
<keyword evidence="8" id="KW-0804">Transcription</keyword>
<dbReference type="GeneID" id="109484513"/>
<dbReference type="SMART" id="SM00268">
    <property type="entry name" value="ACTIN"/>
    <property type="match status" value="1"/>
</dbReference>